<dbReference type="InterPro" id="IPR008258">
    <property type="entry name" value="Transglycosylase_SLT_dom_1"/>
</dbReference>
<dbReference type="Proteomes" id="UP000720344">
    <property type="component" value="Unassembled WGS sequence"/>
</dbReference>
<reference evidence="4" key="1">
    <citation type="submission" date="2020-03" db="EMBL/GenBank/DDBJ databases">
        <title>Whole-genome sequence of the purple nonsulfur bacterium Rhodocyclus tenuis DSM112.</title>
        <authorList>
            <person name="Kyndt J.A."/>
            <person name="Meyer T.E."/>
        </authorList>
    </citation>
    <scope>NUCLEOTIDE SEQUENCE [LARGE SCALE GENOMIC DNA]</scope>
    <source>
        <strain evidence="4">DSM 112</strain>
    </source>
</reference>
<comment type="caution">
    <text evidence="3">The sequence shown here is derived from an EMBL/GenBank/DDBJ whole genome shotgun (WGS) entry which is preliminary data.</text>
</comment>
<dbReference type="Gene3D" id="1.10.530.10">
    <property type="match status" value="1"/>
</dbReference>
<accession>A0ABX0WM49</accession>
<proteinExistence type="inferred from homology"/>
<sequence length="180" mass="19365">MPDASRTDATPHGARSLAAYAEAPYRYDARYRLAGPADARPYAREIAEAAHQTGLDPELVHALVAVESAYRADSVSAKGAVGLMQLLPETARAYGVRDVAAVSGATGAADNLRTGSRYLRDLLDRFGQRLDLALAAYNAGEGAVRRYANQIPPYPETQGYVPAVFAHYRAHRPESRPVAP</sequence>
<protein>
    <submittedName>
        <fullName evidence="3">Lytic transglycosylase domain-containing protein</fullName>
    </submittedName>
</protein>
<evidence type="ECO:0000313" key="3">
    <source>
        <dbReference type="EMBL" id="NJA89842.1"/>
    </source>
</evidence>
<gene>
    <name evidence="3" type="ORF">HCX48_11500</name>
</gene>
<dbReference type="PANTHER" id="PTHR37423">
    <property type="entry name" value="SOLUBLE LYTIC MUREIN TRANSGLYCOSYLASE-RELATED"/>
    <property type="match status" value="1"/>
</dbReference>
<dbReference type="PANTHER" id="PTHR37423:SF2">
    <property type="entry name" value="MEMBRANE-BOUND LYTIC MUREIN TRANSGLYCOSYLASE C"/>
    <property type="match status" value="1"/>
</dbReference>
<dbReference type="Pfam" id="PF01464">
    <property type="entry name" value="SLT"/>
    <property type="match status" value="1"/>
</dbReference>
<dbReference type="InterPro" id="IPR000189">
    <property type="entry name" value="Transglyc_AS"/>
</dbReference>
<dbReference type="PROSITE" id="PS00922">
    <property type="entry name" value="TRANSGLYCOSYLASE"/>
    <property type="match status" value="1"/>
</dbReference>
<evidence type="ECO:0000313" key="4">
    <source>
        <dbReference type="Proteomes" id="UP000720344"/>
    </source>
</evidence>
<evidence type="ECO:0000259" key="2">
    <source>
        <dbReference type="Pfam" id="PF01464"/>
    </source>
</evidence>
<dbReference type="CDD" id="cd00254">
    <property type="entry name" value="LT-like"/>
    <property type="match status" value="1"/>
</dbReference>
<name>A0ABX0WM49_9RHOO</name>
<comment type="similarity">
    <text evidence="1">Belongs to the transglycosylase Slt family.</text>
</comment>
<evidence type="ECO:0000256" key="1">
    <source>
        <dbReference type="ARBA" id="ARBA00007734"/>
    </source>
</evidence>
<feature type="domain" description="Transglycosylase SLT" evidence="2">
    <location>
        <begin position="46"/>
        <end position="150"/>
    </location>
</feature>
<keyword evidence="4" id="KW-1185">Reference proteome</keyword>
<dbReference type="EMBL" id="JAATWB010000008">
    <property type="protein sequence ID" value="NJA89842.1"/>
    <property type="molecule type" value="Genomic_DNA"/>
</dbReference>
<dbReference type="SUPFAM" id="SSF53955">
    <property type="entry name" value="Lysozyme-like"/>
    <property type="match status" value="1"/>
</dbReference>
<dbReference type="InterPro" id="IPR023346">
    <property type="entry name" value="Lysozyme-like_dom_sf"/>
</dbReference>
<organism evidence="3 4">
    <name type="scientific">Rhodocyclus gracilis</name>
    <dbReference type="NCBI Taxonomy" id="2929842"/>
    <lineage>
        <taxon>Bacteria</taxon>
        <taxon>Pseudomonadati</taxon>
        <taxon>Pseudomonadota</taxon>
        <taxon>Betaproteobacteria</taxon>
        <taxon>Rhodocyclales</taxon>
        <taxon>Rhodocyclaceae</taxon>
        <taxon>Rhodocyclus</taxon>
    </lineage>
</organism>